<dbReference type="Proteomes" id="UP000639403">
    <property type="component" value="Unassembled WGS sequence"/>
</dbReference>
<proteinExistence type="predicted"/>
<evidence type="ECO:0000313" key="2">
    <source>
        <dbReference type="EMBL" id="KAF9817031.1"/>
    </source>
</evidence>
<protein>
    <submittedName>
        <fullName evidence="2">Uncharacterized protein</fullName>
    </submittedName>
</protein>
<gene>
    <name evidence="2" type="ORF">IEO21_03705</name>
</gene>
<evidence type="ECO:0000313" key="3">
    <source>
        <dbReference type="Proteomes" id="UP000639403"/>
    </source>
</evidence>
<dbReference type="EMBL" id="JADOXO010000048">
    <property type="protein sequence ID" value="KAF9817031.1"/>
    <property type="molecule type" value="Genomic_DNA"/>
</dbReference>
<reference evidence="2" key="2">
    <citation type="journal article" name="Front. Microbiol.">
        <title>Degradative Capacity of Two Strains of Rhodonia placenta: From Phenotype to Genotype.</title>
        <authorList>
            <person name="Kolle M."/>
            <person name="Horta M.A.C."/>
            <person name="Nowrousian M."/>
            <person name="Ohm R.A."/>
            <person name="Benz J.P."/>
            <person name="Pilgard A."/>
        </authorList>
    </citation>
    <scope>NUCLEOTIDE SEQUENCE</scope>
    <source>
        <strain evidence="2">FPRL280</strain>
    </source>
</reference>
<feature type="compositionally biased region" description="Polar residues" evidence="1">
    <location>
        <begin position="265"/>
        <end position="279"/>
    </location>
</feature>
<comment type="caution">
    <text evidence="2">The sequence shown here is derived from an EMBL/GenBank/DDBJ whole genome shotgun (WGS) entry which is preliminary data.</text>
</comment>
<accession>A0A8H7P5K0</accession>
<sequence>MDGSLTRTIVSIDYDEYKWTSRAQRLPIKAPQPALPPGNFRTIIEGVWELEQCSGATYTRQMTDYPRLEALPPYKSAELDDWNHVASLQLSGEIWRLTAQLHNLKPYSYDRGGHFDQGHRGCQRANVHSDNWENPNQSYHQNHGYMQIVQPDLGEVTVWDQQAPVPLVGWHPLPRGEGWYLCVQSQHACEQRWPASIRKVSEQTERCLEQPERQAGRHSATPRCTASWDFGWHPLPGGGQYWGPRDRDHGLLDKHEPGFPVPSRKNYNISKDKPQSTFESAEERMNTVRAPRNDPPLMPQPRAAQRTTTHRCAEVLKERGWDEGCVWFDLGPGARFYASRA</sequence>
<evidence type="ECO:0000256" key="1">
    <source>
        <dbReference type="SAM" id="MobiDB-lite"/>
    </source>
</evidence>
<feature type="region of interest" description="Disordered" evidence="1">
    <location>
        <begin position="258"/>
        <end position="284"/>
    </location>
</feature>
<organism evidence="2 3">
    <name type="scientific">Rhodonia placenta</name>
    <dbReference type="NCBI Taxonomy" id="104341"/>
    <lineage>
        <taxon>Eukaryota</taxon>
        <taxon>Fungi</taxon>
        <taxon>Dikarya</taxon>
        <taxon>Basidiomycota</taxon>
        <taxon>Agaricomycotina</taxon>
        <taxon>Agaricomycetes</taxon>
        <taxon>Polyporales</taxon>
        <taxon>Adustoporiaceae</taxon>
        <taxon>Rhodonia</taxon>
    </lineage>
</organism>
<name>A0A8H7P5K0_9APHY</name>
<dbReference type="AlphaFoldDB" id="A0A8H7P5K0"/>
<reference evidence="2" key="1">
    <citation type="submission" date="2020-11" db="EMBL/GenBank/DDBJ databases">
        <authorList>
            <person name="Koelle M."/>
            <person name="Horta M.A.C."/>
            <person name="Nowrousian M."/>
            <person name="Ohm R.A."/>
            <person name="Benz P."/>
            <person name="Pilgard A."/>
        </authorList>
    </citation>
    <scope>NUCLEOTIDE SEQUENCE</scope>
    <source>
        <strain evidence="2">FPRL280</strain>
    </source>
</reference>